<evidence type="ECO:0000256" key="2">
    <source>
        <dbReference type="ARBA" id="ARBA00004123"/>
    </source>
</evidence>
<accession>A0A8A1LEC3</accession>
<evidence type="ECO:0000256" key="3">
    <source>
        <dbReference type="ARBA" id="ARBA00010800"/>
    </source>
</evidence>
<evidence type="ECO:0000256" key="5">
    <source>
        <dbReference type="ARBA" id="ARBA00022694"/>
    </source>
</evidence>
<dbReference type="GO" id="GO:0005730">
    <property type="term" value="C:nucleolus"/>
    <property type="evidence" value="ECO:0007669"/>
    <property type="project" value="TreeGrafter"/>
</dbReference>
<dbReference type="EMBL" id="CP069103">
    <property type="protein sequence ID" value="QSS50784.1"/>
    <property type="molecule type" value="Genomic_DNA"/>
</dbReference>
<evidence type="ECO:0000256" key="7">
    <source>
        <dbReference type="ARBA" id="ARBA00023242"/>
    </source>
</evidence>
<dbReference type="AlphaFoldDB" id="A0A8A1LEC3"/>
<comment type="function">
    <text evidence="9">Component of ribonuclease P, a protein complex that generates mature tRNA molecules by cleaving their 5'-ends. Also a component of RNase MRP, which cleaves pre-rRNA sequences.</text>
</comment>
<dbReference type="Gene3D" id="3.30.70.3250">
    <property type="entry name" value="Ribonuclease P, Pop5 subunit"/>
    <property type="match status" value="1"/>
</dbReference>
<organism evidence="11 12">
    <name type="scientific">Ajellomyces capsulatus (strain H88)</name>
    <name type="common">Darling's disease fungus</name>
    <name type="synonym">Histoplasma capsulatum</name>
    <dbReference type="NCBI Taxonomy" id="544711"/>
    <lineage>
        <taxon>Eukaryota</taxon>
        <taxon>Fungi</taxon>
        <taxon>Dikarya</taxon>
        <taxon>Ascomycota</taxon>
        <taxon>Pezizomycotina</taxon>
        <taxon>Eurotiomycetes</taxon>
        <taxon>Eurotiomycetidae</taxon>
        <taxon>Onygenales</taxon>
        <taxon>Ajellomycetaceae</taxon>
        <taxon>Histoplasma</taxon>
    </lineage>
</organism>
<dbReference type="GO" id="GO:0033204">
    <property type="term" value="F:ribonuclease P RNA binding"/>
    <property type="evidence" value="ECO:0007669"/>
    <property type="project" value="TreeGrafter"/>
</dbReference>
<evidence type="ECO:0000256" key="6">
    <source>
        <dbReference type="ARBA" id="ARBA00022801"/>
    </source>
</evidence>
<dbReference type="InterPro" id="IPR038085">
    <property type="entry name" value="Rnp2-like_sf"/>
</dbReference>
<evidence type="ECO:0000256" key="4">
    <source>
        <dbReference type="ARBA" id="ARBA00012179"/>
    </source>
</evidence>
<comment type="subcellular location">
    <subcellularLocation>
        <location evidence="2">Nucleus</location>
    </subcellularLocation>
</comment>
<dbReference type="Proteomes" id="UP000663419">
    <property type="component" value="Chromosome 2"/>
</dbReference>
<dbReference type="GO" id="GO:0004526">
    <property type="term" value="F:ribonuclease P activity"/>
    <property type="evidence" value="ECO:0007669"/>
    <property type="project" value="UniProtKB-EC"/>
</dbReference>
<evidence type="ECO:0000256" key="9">
    <source>
        <dbReference type="ARBA" id="ARBA00055200"/>
    </source>
</evidence>
<dbReference type="GO" id="GO:0001682">
    <property type="term" value="P:tRNA 5'-leader removal"/>
    <property type="evidence" value="ECO:0007669"/>
    <property type="project" value="InterPro"/>
</dbReference>
<keyword evidence="5" id="KW-0819">tRNA processing</keyword>
<keyword evidence="7" id="KW-0539">Nucleus</keyword>
<gene>
    <name evidence="11" type="ORF">I7I53_05925</name>
</gene>
<dbReference type="InterPro" id="IPR002759">
    <property type="entry name" value="Pop5/Rpp14/Rnp2-like"/>
</dbReference>
<dbReference type="Pfam" id="PF01900">
    <property type="entry name" value="RNase_P_Rpp14"/>
    <property type="match status" value="1"/>
</dbReference>
<dbReference type="GO" id="GO:0000172">
    <property type="term" value="C:ribonuclease MRP complex"/>
    <property type="evidence" value="ECO:0007669"/>
    <property type="project" value="TreeGrafter"/>
</dbReference>
<evidence type="ECO:0000256" key="1">
    <source>
        <dbReference type="ARBA" id="ARBA00000928"/>
    </source>
</evidence>
<dbReference type="VEuPathDB" id="FungiDB:I7I53_05925"/>
<evidence type="ECO:0000256" key="8">
    <source>
        <dbReference type="ARBA" id="ARBA00044198"/>
    </source>
</evidence>
<feature type="region of interest" description="Disordered" evidence="10">
    <location>
        <begin position="1"/>
        <end position="22"/>
    </location>
</feature>
<dbReference type="FunFam" id="3.30.70.3250:FF:000004">
    <property type="entry name" value="Ribonuclease P/MRP protein subunit POP5"/>
    <property type="match status" value="1"/>
</dbReference>
<dbReference type="EC" id="3.1.26.5" evidence="4"/>
<dbReference type="PANTHER" id="PTHR15441">
    <property type="entry name" value="RIBONUCLEASE P PROTEIN SUBUNIT P14"/>
    <property type="match status" value="1"/>
</dbReference>
<evidence type="ECO:0000313" key="11">
    <source>
        <dbReference type="EMBL" id="QSS50784.1"/>
    </source>
</evidence>
<name>A0A8A1LEC3_AJEC8</name>
<dbReference type="SUPFAM" id="SSF160350">
    <property type="entry name" value="Rnp2-like"/>
    <property type="match status" value="1"/>
</dbReference>
<evidence type="ECO:0000313" key="12">
    <source>
        <dbReference type="Proteomes" id="UP000663419"/>
    </source>
</evidence>
<dbReference type="GO" id="GO:0000460">
    <property type="term" value="P:maturation of 5.8S rRNA"/>
    <property type="evidence" value="ECO:0007669"/>
    <property type="project" value="UniProtKB-ARBA"/>
</dbReference>
<evidence type="ECO:0000256" key="10">
    <source>
        <dbReference type="SAM" id="MobiDB-lite"/>
    </source>
</evidence>
<dbReference type="PANTHER" id="PTHR15441:SF2">
    <property type="entry name" value="RIBONUCLEASE P_MRP PROTEIN SUBUNIT POP5"/>
    <property type="match status" value="1"/>
</dbReference>
<reference evidence="11" key="1">
    <citation type="submission" date="2021-01" db="EMBL/GenBank/DDBJ databases">
        <title>Chromosome-level genome assembly of a human fungal pathogen reveals clustering of transcriptionally co-regulated genes.</title>
        <authorList>
            <person name="Voorhies M."/>
            <person name="Cohen S."/>
            <person name="Shea T.P."/>
            <person name="Petrus S."/>
            <person name="Munoz J.F."/>
            <person name="Poplawski S."/>
            <person name="Goldman W.E."/>
            <person name="Michael T."/>
            <person name="Cuomo C.A."/>
            <person name="Sil A."/>
            <person name="Beyhan S."/>
        </authorList>
    </citation>
    <scope>NUCLEOTIDE SEQUENCE</scope>
    <source>
        <strain evidence="11">H88</strain>
    </source>
</reference>
<comment type="catalytic activity">
    <reaction evidence="1">
        <text>Endonucleolytic cleavage of RNA, removing 5'-extranucleotides from tRNA precursor.</text>
        <dbReference type="EC" id="3.1.26.5"/>
    </reaction>
</comment>
<keyword evidence="6" id="KW-0378">Hydrolase</keyword>
<proteinExistence type="inferred from homology"/>
<sequence>MSKNEKPKDREKKGTRKQDIKKKEMVRLKHRYLLVDILYPPASVDATTLAKSKHTPNNAKDIHILIHRPTTDTLTPQSLARAVREHVAEMFGDWGMGRLGGSSAGGVSVKYLSPATSTAIIRCPRASYRLVWCALTYMSRIPPSSSKSGKPGVMQSDCVFRVVRVSGTMKKAEQEAIARARREVVRMRMRGEKEDVGGGVLEGMFGWEIGGGDVDVEMGLDGEEDEDGEGSDGD</sequence>
<protein>
    <recommendedName>
        <fullName evidence="8">Ribonuclease P/MRP protein subunit POP5</fullName>
        <ecNumber evidence="4">3.1.26.5</ecNumber>
    </recommendedName>
</protein>
<comment type="similarity">
    <text evidence="3">Belongs to the eukaryotic/archaeal RNase P protein component 2 family.</text>
</comment>
<dbReference type="GO" id="GO:0030681">
    <property type="term" value="C:multimeric ribonuclease P complex"/>
    <property type="evidence" value="ECO:0007669"/>
    <property type="project" value="TreeGrafter"/>
</dbReference>